<evidence type="ECO:0008006" key="2">
    <source>
        <dbReference type="Google" id="ProtNLM"/>
    </source>
</evidence>
<dbReference type="OrthoDB" id="2285638at2759"/>
<protein>
    <recommendedName>
        <fullName evidence="2">F-box domain-containing protein</fullName>
    </recommendedName>
</protein>
<dbReference type="InterPro" id="IPR032675">
    <property type="entry name" value="LRR_dom_sf"/>
</dbReference>
<sequence length="677" mass="76142">MTNEDNIEGSELLKSTNARAEHANDGNRVMVPPEILQQTACQFVQVLLERAKLLANRAQFEAALREAAAIRVIVPESGLGYLCAGDVYCQQARYAAAITIYGQGLEQVLDSDPYYHQLQQHRMRAINNNNKHVDFISLLPLDIVITNILPRVVPTFSSRSSCELLYVSHAWQDRIIQQSNGLHFDFGSEEDTFKKGQNQLVRFSTHVQKLKGAIKNDVLLDGLFSQGNFVNLKQLDLCCDATTPRRSLTRGLGLIGDSLTHLILLECPCIQLRDILESCPSLQSLSTEKVDVAMPLLSSTRFPKMKHLTLLDIPEAACTHDEMIDVISRFPSLLSFQITPMPESSILTTLHDHCPYLKKLYYGIRRTDCTRSVAEDYHPNHRGIKAARLGGNGSYHTTHLLQFLHLHSRSLALLEFFGKTASNDDAPFVLLDERDLQGVVRFDTSSSQQPEPLFMQLRDVNFLMTNDTMSAVPFIHWITLNAPNMHTIRILESNFQPAITNSMIQLKHLVKLKIDTDSMDDSTNDIARFLQHHIAIQDQSTLGNSGSVHARGGNVRNTLDTFIVAIETSQKTCLFPGYVTNDCESVLEEISQGCPALEDLGLSLRDAQVEQSLIEPLRQHPHLTRLRIRARSLCDDAIIALATFPNLERLELYCNVSDDLLEILQDRIPRSVIRFQS</sequence>
<reference evidence="1" key="1">
    <citation type="journal article" date="2014" name="Genome Announc.">
        <title>De novo whole-genome sequence and genome annotation of Lichtheimia ramosa.</title>
        <authorList>
            <person name="Linde J."/>
            <person name="Schwartze V."/>
            <person name="Binder U."/>
            <person name="Lass-Florl C."/>
            <person name="Voigt K."/>
            <person name="Horn F."/>
        </authorList>
    </citation>
    <scope>NUCLEOTIDE SEQUENCE</scope>
    <source>
        <strain evidence="1">JMRC FSU:6197</strain>
    </source>
</reference>
<dbReference type="InterPro" id="IPR011990">
    <property type="entry name" value="TPR-like_helical_dom_sf"/>
</dbReference>
<dbReference type="SUPFAM" id="SSF52047">
    <property type="entry name" value="RNI-like"/>
    <property type="match status" value="1"/>
</dbReference>
<dbReference type="SUPFAM" id="SSF48452">
    <property type="entry name" value="TPR-like"/>
    <property type="match status" value="1"/>
</dbReference>
<evidence type="ECO:0000313" key="1">
    <source>
        <dbReference type="EMBL" id="CDS06486.1"/>
    </source>
</evidence>
<gene>
    <name evidence="1" type="ORF">LRAMOSA09014</name>
</gene>
<proteinExistence type="predicted"/>
<dbReference type="Gene3D" id="3.80.10.10">
    <property type="entry name" value="Ribonuclease Inhibitor"/>
    <property type="match status" value="2"/>
</dbReference>
<organism evidence="1">
    <name type="scientific">Lichtheimia ramosa</name>
    <dbReference type="NCBI Taxonomy" id="688394"/>
    <lineage>
        <taxon>Eukaryota</taxon>
        <taxon>Fungi</taxon>
        <taxon>Fungi incertae sedis</taxon>
        <taxon>Mucoromycota</taxon>
        <taxon>Mucoromycotina</taxon>
        <taxon>Mucoromycetes</taxon>
        <taxon>Mucorales</taxon>
        <taxon>Lichtheimiaceae</taxon>
        <taxon>Lichtheimia</taxon>
    </lineage>
</organism>
<dbReference type="EMBL" id="LK023320">
    <property type="protein sequence ID" value="CDS06486.1"/>
    <property type="molecule type" value="Genomic_DNA"/>
</dbReference>
<name>A0A077WFW0_9FUNG</name>
<dbReference type="AlphaFoldDB" id="A0A077WFW0"/>
<accession>A0A077WFW0</accession>